<dbReference type="GO" id="GO:0003677">
    <property type="term" value="F:DNA binding"/>
    <property type="evidence" value="ECO:0007669"/>
    <property type="project" value="UniProtKB-KW"/>
</dbReference>
<keyword evidence="2" id="KW-0680">Restriction system</keyword>
<dbReference type="InterPro" id="IPR044946">
    <property type="entry name" value="Restrct_endonuc_typeI_TRD_sf"/>
</dbReference>
<dbReference type="InterPro" id="IPR052021">
    <property type="entry name" value="Type-I_RS_S_subunit"/>
</dbReference>
<dbReference type="KEGG" id="lua:D4A81_08315"/>
<dbReference type="GO" id="GO:0009307">
    <property type="term" value="P:DNA restriction-modification system"/>
    <property type="evidence" value="ECO:0007669"/>
    <property type="project" value="UniProtKB-KW"/>
</dbReference>
<proteinExistence type="inferred from homology"/>
<comment type="similarity">
    <text evidence="1">Belongs to the type-I restriction system S methylase family.</text>
</comment>
<dbReference type="AlphaFoldDB" id="A0A385Q0S5"/>
<evidence type="ECO:0000256" key="2">
    <source>
        <dbReference type="ARBA" id="ARBA00022747"/>
    </source>
</evidence>
<keyword evidence="4" id="KW-0540">Nuclease</keyword>
<evidence type="ECO:0000256" key="3">
    <source>
        <dbReference type="ARBA" id="ARBA00023125"/>
    </source>
</evidence>
<dbReference type="Gene3D" id="3.90.220.20">
    <property type="entry name" value="DNA methylase specificity domains"/>
    <property type="match status" value="2"/>
</dbReference>
<evidence type="ECO:0000313" key="4">
    <source>
        <dbReference type="EMBL" id="AYA99940.1"/>
    </source>
</evidence>
<dbReference type="GO" id="GO:0004519">
    <property type="term" value="F:endonuclease activity"/>
    <property type="evidence" value="ECO:0007669"/>
    <property type="project" value="UniProtKB-KW"/>
</dbReference>
<keyword evidence="3" id="KW-0238">DNA-binding</keyword>
<dbReference type="Proteomes" id="UP000265562">
    <property type="component" value="Chromosome"/>
</dbReference>
<dbReference type="Gene3D" id="1.10.287.1120">
    <property type="entry name" value="Bipartite methylase S protein"/>
    <property type="match status" value="1"/>
</dbReference>
<dbReference type="PANTHER" id="PTHR30408:SF12">
    <property type="entry name" value="TYPE I RESTRICTION ENZYME MJAVIII SPECIFICITY SUBUNIT"/>
    <property type="match status" value="1"/>
</dbReference>
<organism evidence="4 5">
    <name type="scientific">Lachnoanaerobaculum umeaense</name>
    <dbReference type="NCBI Taxonomy" id="617123"/>
    <lineage>
        <taxon>Bacteria</taxon>
        <taxon>Bacillati</taxon>
        <taxon>Bacillota</taxon>
        <taxon>Clostridia</taxon>
        <taxon>Lachnospirales</taxon>
        <taxon>Lachnospiraceae</taxon>
        <taxon>Lachnoanaerobaculum</taxon>
    </lineage>
</organism>
<dbReference type="REBASE" id="271613">
    <property type="entry name" value="S.Lum23576I"/>
</dbReference>
<reference evidence="4 5" key="1">
    <citation type="submission" date="2018-09" db="EMBL/GenBank/DDBJ databases">
        <title>Genome sequencing of Lachnoanaerobaculum umeaense DSM 23576.</title>
        <authorList>
            <person name="Kook J.-K."/>
            <person name="Park S.-N."/>
            <person name="Lim Y.K."/>
        </authorList>
    </citation>
    <scope>NUCLEOTIDE SEQUENCE [LARGE SCALE GENOMIC DNA]</scope>
    <source>
        <strain evidence="5">DSM 23576 \ CCUG 58757</strain>
    </source>
</reference>
<keyword evidence="4" id="KW-0378">Hydrolase</keyword>
<gene>
    <name evidence="4" type="ORF">D4A81_08315</name>
</gene>
<evidence type="ECO:0000256" key="1">
    <source>
        <dbReference type="ARBA" id="ARBA00010923"/>
    </source>
</evidence>
<dbReference type="InterPro" id="IPR000055">
    <property type="entry name" value="Restrct_endonuc_typeI_TRD"/>
</dbReference>
<dbReference type="SUPFAM" id="SSF116734">
    <property type="entry name" value="DNA methylase specificity domain"/>
    <property type="match status" value="2"/>
</dbReference>
<evidence type="ECO:0000313" key="5">
    <source>
        <dbReference type="Proteomes" id="UP000265562"/>
    </source>
</evidence>
<dbReference type="OrthoDB" id="9795776at2"/>
<dbReference type="EMBL" id="CP032364">
    <property type="protein sequence ID" value="AYA99940.1"/>
    <property type="molecule type" value="Genomic_DNA"/>
</dbReference>
<name>A0A385Q0S5_9FIRM</name>
<dbReference type="PANTHER" id="PTHR30408">
    <property type="entry name" value="TYPE-1 RESTRICTION ENZYME ECOKI SPECIFICITY PROTEIN"/>
    <property type="match status" value="1"/>
</dbReference>
<dbReference type="RefSeq" id="WP_111524331.1">
    <property type="nucleotide sequence ID" value="NZ_CP032364.1"/>
</dbReference>
<sequence>MGLTKYKIGDLISVIDELNDNGIREFYGININKEFMPTAANTEGLDETKYKIVRKNRFVYSGMQTGRDECIRISMYTEDVPILVSPAYTTFEVTALSTVIPLYFFMKFLTKEKDRYGAFCSDGSIRSNLDWNVFCNIEIELPSIEVQQKYVNVYNAMLSNQQSYERGLEDLKLTFEVVIDEYKHKSTKKLVGDILEEVDIRNDNGTVYNVQGINITKQFMPSVANTNSVELSKYKLVFKGQFAFSGMQTGRDECIRIALFDNEEPIIISPAYKVLKIKYDTVIAEYVMMWFSRKEVDRLGWFMSDASIRTNLDMDRFYEIGIPVPALEVQRAIVDIYNAFKARKEINEKLKAQIKDICPILIKGSIEEGRKTKGM</sequence>
<accession>A0A385Q0S5</accession>
<protein>
    <submittedName>
        <fullName evidence="4">Restriction endonuclease subunit S</fullName>
    </submittedName>
</protein>
<dbReference type="Pfam" id="PF01420">
    <property type="entry name" value="Methylase_S"/>
    <property type="match status" value="1"/>
</dbReference>
<keyword evidence="5" id="KW-1185">Reference proteome</keyword>
<keyword evidence="4" id="KW-0255">Endonuclease</keyword>